<comment type="caution">
    <text evidence="2">The sequence shown here is derived from an EMBL/GenBank/DDBJ whole genome shotgun (WGS) entry which is preliminary data.</text>
</comment>
<dbReference type="AlphaFoldDB" id="A0A0A2ABG6"/>
<gene>
    <name evidence="2" type="ORF">EU96_0973</name>
</gene>
<sequence length="205" mass="23134">MELETLTQKFQSYSGLVLVFFIAVHLAGVICAGINPDAFEIYASNLHSSLFLPYAEIGLATTFIIHIFLTFKKVLNNRLSGNKAILKTRRNDYLGVLASKVQPFTGLILASFLIIHLLQLRFPRPGDNLELISLKSKLGDVHILVLYSLASISLFFHMVQGIESGHRSLGILNQSNSLNIRYISRFISIFFGLSYLIMTFYLRFK</sequence>
<dbReference type="GO" id="GO:0016020">
    <property type="term" value="C:membrane"/>
    <property type="evidence" value="ECO:0007669"/>
    <property type="project" value="InterPro"/>
</dbReference>
<evidence type="ECO:0000313" key="2">
    <source>
        <dbReference type="EMBL" id="KGF97859.1"/>
    </source>
</evidence>
<feature type="transmembrane region" description="Helical" evidence="1">
    <location>
        <begin position="141"/>
        <end position="162"/>
    </location>
</feature>
<dbReference type="Gene3D" id="1.20.1300.10">
    <property type="entry name" value="Fumarate reductase/succinate dehydrogenase, transmembrane subunit"/>
    <property type="match status" value="1"/>
</dbReference>
<accession>A0A0A2ABG6</accession>
<reference evidence="3" key="1">
    <citation type="journal article" date="2014" name="Sci. Data">
        <title>Genomes of diverse isolates of the marine cyanobacterium Prochlorococcus.</title>
        <authorList>
            <person name="Biller S."/>
            <person name="Berube P."/>
            <person name="Thompson J."/>
            <person name="Kelly L."/>
            <person name="Roggensack S."/>
            <person name="Awad L."/>
            <person name="Roache-Johnson K."/>
            <person name="Ding H."/>
            <person name="Giovannoni S.J."/>
            <person name="Moore L.R."/>
            <person name="Chisholm S.W."/>
        </authorList>
    </citation>
    <scope>NUCLEOTIDE SEQUENCE [LARGE SCALE GENOMIC DNA]</scope>
    <source>
        <strain evidence="3">MIT 9302</strain>
    </source>
</reference>
<feature type="transmembrane region" description="Helical" evidence="1">
    <location>
        <begin position="46"/>
        <end position="69"/>
    </location>
</feature>
<proteinExistence type="predicted"/>
<dbReference type="OrthoDB" id="559194at2"/>
<feature type="transmembrane region" description="Helical" evidence="1">
    <location>
        <begin position="182"/>
        <end position="202"/>
    </location>
</feature>
<name>A0A0A2ABG6_PROMR</name>
<keyword evidence="1" id="KW-1133">Transmembrane helix</keyword>
<feature type="transmembrane region" description="Helical" evidence="1">
    <location>
        <begin position="101"/>
        <end position="120"/>
    </location>
</feature>
<keyword evidence="1" id="KW-0472">Membrane</keyword>
<protein>
    <submittedName>
        <fullName evidence="2">Succinate dehydrogenase cytochrome b subunit</fullName>
    </submittedName>
</protein>
<evidence type="ECO:0000313" key="3">
    <source>
        <dbReference type="Proteomes" id="UP000030445"/>
    </source>
</evidence>
<dbReference type="eggNOG" id="ENOG5030RNU">
    <property type="taxonomic scope" value="Bacteria"/>
</dbReference>
<dbReference type="Proteomes" id="UP000030445">
    <property type="component" value="Unassembled WGS sequence"/>
</dbReference>
<dbReference type="SUPFAM" id="SSF81343">
    <property type="entry name" value="Fumarate reductase respiratory complex transmembrane subunits"/>
    <property type="match status" value="1"/>
</dbReference>
<feature type="transmembrane region" description="Helical" evidence="1">
    <location>
        <begin position="12"/>
        <end position="34"/>
    </location>
</feature>
<keyword evidence="1" id="KW-0812">Transmembrane</keyword>
<organism evidence="2 3">
    <name type="scientific">Prochlorococcus marinus str. MIT 9302</name>
    <dbReference type="NCBI Taxonomy" id="74545"/>
    <lineage>
        <taxon>Bacteria</taxon>
        <taxon>Bacillati</taxon>
        <taxon>Cyanobacteriota</taxon>
        <taxon>Cyanophyceae</taxon>
        <taxon>Synechococcales</taxon>
        <taxon>Prochlorococcaceae</taxon>
        <taxon>Prochlorococcus</taxon>
    </lineage>
</organism>
<dbReference type="InterPro" id="IPR034804">
    <property type="entry name" value="SQR/QFR_C/D"/>
</dbReference>
<dbReference type="EMBL" id="JNAM01000009">
    <property type="protein sequence ID" value="KGF97859.1"/>
    <property type="molecule type" value="Genomic_DNA"/>
</dbReference>
<evidence type="ECO:0000256" key="1">
    <source>
        <dbReference type="SAM" id="Phobius"/>
    </source>
</evidence>
<dbReference type="RefSeq" id="WP_032526644.1">
    <property type="nucleotide sequence ID" value="NZ_CP138951.1"/>
</dbReference>
<dbReference type="STRING" id="74545.EU96_0973"/>